<feature type="transmembrane region" description="Helical" evidence="1">
    <location>
        <begin position="124"/>
        <end position="141"/>
    </location>
</feature>
<dbReference type="EMBL" id="SRME01000013">
    <property type="protein sequence ID" value="TGG85904.1"/>
    <property type="molecule type" value="Genomic_DNA"/>
</dbReference>
<keyword evidence="4" id="KW-1185">Reference proteome</keyword>
<evidence type="ECO:0000313" key="3">
    <source>
        <dbReference type="EMBL" id="TGG85904.1"/>
    </source>
</evidence>
<evidence type="ECO:0000313" key="4">
    <source>
        <dbReference type="Proteomes" id="UP000199322"/>
    </source>
</evidence>
<dbReference type="PANTHER" id="PTHR43229">
    <property type="entry name" value="NODULATION PROTEIN J"/>
    <property type="match status" value="1"/>
</dbReference>
<feature type="transmembrane region" description="Helical" evidence="1">
    <location>
        <begin position="97"/>
        <end position="117"/>
    </location>
</feature>
<feature type="transmembrane region" description="Helical" evidence="1">
    <location>
        <begin position="147"/>
        <end position="169"/>
    </location>
</feature>
<dbReference type="STRING" id="28234.SAMN04488588_1658"/>
<dbReference type="AlphaFoldDB" id="A0A1G6NTX6"/>
<feature type="transmembrane region" description="Helical" evidence="1">
    <location>
        <begin position="190"/>
        <end position="215"/>
    </location>
</feature>
<dbReference type="EMBL" id="FMYV01000006">
    <property type="protein sequence ID" value="SDC71228.1"/>
    <property type="molecule type" value="Genomic_DNA"/>
</dbReference>
<evidence type="ECO:0000256" key="1">
    <source>
        <dbReference type="SAM" id="Phobius"/>
    </source>
</evidence>
<dbReference type="OrthoDB" id="42944at2"/>
<evidence type="ECO:0000313" key="2">
    <source>
        <dbReference type="EMBL" id="SDC71228.1"/>
    </source>
</evidence>
<protein>
    <submittedName>
        <fullName evidence="3">ABC transporter permease</fullName>
    </submittedName>
    <submittedName>
        <fullName evidence="2">ABC-2 type transport system permease protein</fullName>
    </submittedName>
</protein>
<feature type="transmembrane region" description="Helical" evidence="1">
    <location>
        <begin position="235"/>
        <end position="256"/>
    </location>
</feature>
<accession>A0A1G6NTX6</accession>
<keyword evidence="1" id="KW-0472">Membrane</keyword>
<dbReference type="Proteomes" id="UP000199322">
    <property type="component" value="Unassembled WGS sequence"/>
</dbReference>
<dbReference type="RefSeq" id="WP_091404687.1">
    <property type="nucleotide sequence ID" value="NZ_FMYV01000006.1"/>
</dbReference>
<feature type="transmembrane region" description="Helical" evidence="1">
    <location>
        <begin position="22"/>
        <end position="43"/>
    </location>
</feature>
<sequence>MVNSLFLTKANILNAKKYKIDWYGQFLTPLLTILPVAFMLYFGTKSGMIGFFSKEKSFIEMMGFIILGAAYWNYVEVLWNVIFHLRYLMKVGQLEEIFIMPISSFGYIFSWSVMGFLKVTVESIPILILSIIFSITDFTIYNFLMSILVLIISIIASFGFVFLFFGLTLKLKDGDELVSLLGNASPLIGGMFFSVTILPFGLRIISYIFPFTWGLDLVRHFLIGTETILDIKNQFIVLIALTLFYLFLGIVSFVVLEKKSRKNGLQGF</sequence>
<dbReference type="Proteomes" id="UP000297288">
    <property type="component" value="Unassembled WGS sequence"/>
</dbReference>
<keyword evidence="1" id="KW-0812">Transmembrane</keyword>
<reference evidence="2 4" key="1">
    <citation type="submission" date="2016-10" db="EMBL/GenBank/DDBJ databases">
        <authorList>
            <person name="de Groot N.N."/>
        </authorList>
    </citation>
    <scope>NUCLEOTIDE SEQUENCE [LARGE SCALE GENOMIC DNA]</scope>
    <source>
        <strain evidence="2 4">WG14</strain>
    </source>
</reference>
<keyword evidence="1" id="KW-1133">Transmembrane helix</keyword>
<dbReference type="PANTHER" id="PTHR43229:SF2">
    <property type="entry name" value="NODULATION PROTEIN J"/>
    <property type="match status" value="1"/>
</dbReference>
<proteinExistence type="predicted"/>
<name>A0A1G6NTX6_9BACT</name>
<gene>
    <name evidence="3" type="ORF">E4650_10165</name>
    <name evidence="2" type="ORF">SAMN04488588_1658</name>
</gene>
<feature type="transmembrane region" description="Helical" evidence="1">
    <location>
        <begin position="64"/>
        <end position="85"/>
    </location>
</feature>
<dbReference type="InterPro" id="IPR051784">
    <property type="entry name" value="Nod_factor_ABC_transporter"/>
</dbReference>
<organism evidence="2 4">
    <name type="scientific">Geotoga petraea</name>
    <dbReference type="NCBI Taxonomy" id="28234"/>
    <lineage>
        <taxon>Bacteria</taxon>
        <taxon>Thermotogati</taxon>
        <taxon>Thermotogota</taxon>
        <taxon>Thermotogae</taxon>
        <taxon>Petrotogales</taxon>
        <taxon>Petrotogaceae</taxon>
        <taxon>Geotoga</taxon>
    </lineage>
</organism>
<evidence type="ECO:0000313" key="5">
    <source>
        <dbReference type="Proteomes" id="UP000297288"/>
    </source>
</evidence>
<reference evidence="3 5" key="2">
    <citation type="submission" date="2019-04" db="EMBL/GenBank/DDBJ databases">
        <title>Draft genome sequence data and analysis of a Fermenting Bacterium, Geotoga petraea strain HO-Geo1, isolated from heavy-oil petroleum reservoir in Russia.</title>
        <authorList>
            <person name="Grouzdev D.S."/>
            <person name="Semenova E.M."/>
            <person name="Sokolova D.S."/>
            <person name="Tourova T.P."/>
            <person name="Poltaraus A.B."/>
            <person name="Nazina T.N."/>
        </authorList>
    </citation>
    <scope>NUCLEOTIDE SEQUENCE [LARGE SCALE GENOMIC DNA]</scope>
    <source>
        <strain evidence="3 5">HO-Geo1</strain>
    </source>
</reference>